<protein>
    <recommendedName>
        <fullName evidence="1">Polymerase nucleotidyl transferase domain-containing protein</fullName>
    </recommendedName>
</protein>
<dbReference type="Pfam" id="PF01909">
    <property type="entry name" value="NTP_transf_2"/>
    <property type="match status" value="1"/>
</dbReference>
<gene>
    <name evidence="2" type="ORF">ENM15_04340</name>
</gene>
<dbReference type="InterPro" id="IPR002934">
    <property type="entry name" value="Polymerase_NTP_transf_dom"/>
</dbReference>
<evidence type="ECO:0000313" key="2">
    <source>
        <dbReference type="EMBL" id="HHQ16025.1"/>
    </source>
</evidence>
<dbReference type="EMBL" id="DRWR01000079">
    <property type="protein sequence ID" value="HHQ16025.1"/>
    <property type="molecule type" value="Genomic_DNA"/>
</dbReference>
<comment type="caution">
    <text evidence="2">The sequence shown here is derived from an EMBL/GenBank/DDBJ whole genome shotgun (WGS) entry which is preliminary data.</text>
</comment>
<dbReference type="AlphaFoldDB" id="A0A7V5XGH1"/>
<reference evidence="2" key="1">
    <citation type="journal article" date="2020" name="mSystems">
        <title>Genome- and Community-Level Interaction Insights into Carbon Utilization and Element Cycling Functions of Hydrothermarchaeota in Hydrothermal Sediment.</title>
        <authorList>
            <person name="Zhou Z."/>
            <person name="Liu Y."/>
            <person name="Xu W."/>
            <person name="Pan J."/>
            <person name="Luo Z.H."/>
            <person name="Li M."/>
        </authorList>
    </citation>
    <scope>NUCLEOTIDE SEQUENCE [LARGE SCALE GENOMIC DNA]</scope>
    <source>
        <strain evidence="2">SpSt-106</strain>
    </source>
</reference>
<name>A0A7V5XGH1_9BACT</name>
<organism evidence="2">
    <name type="scientific">Thermodesulfobacterium geofontis</name>
    <dbReference type="NCBI Taxonomy" id="1295609"/>
    <lineage>
        <taxon>Bacteria</taxon>
        <taxon>Pseudomonadati</taxon>
        <taxon>Thermodesulfobacteriota</taxon>
        <taxon>Thermodesulfobacteria</taxon>
        <taxon>Thermodesulfobacteriales</taxon>
        <taxon>Thermodesulfobacteriaceae</taxon>
        <taxon>Thermodesulfobacterium</taxon>
    </lineage>
</organism>
<proteinExistence type="predicted"/>
<evidence type="ECO:0000259" key="1">
    <source>
        <dbReference type="Pfam" id="PF01909"/>
    </source>
</evidence>
<accession>A0A7V5XGH1</accession>
<dbReference type="GO" id="GO:0016779">
    <property type="term" value="F:nucleotidyltransferase activity"/>
    <property type="evidence" value="ECO:0007669"/>
    <property type="project" value="InterPro"/>
</dbReference>
<sequence length="34" mass="3834">MEEKIKNSQKFLGSKARVIIFGSIVKGDWTPIVI</sequence>
<feature type="domain" description="Polymerase nucleotidyl transferase" evidence="1">
    <location>
        <begin position="3"/>
        <end position="31"/>
    </location>
</feature>